<dbReference type="InterPro" id="IPR017907">
    <property type="entry name" value="Znf_RING_CS"/>
</dbReference>
<dbReference type="SMART" id="SM00184">
    <property type="entry name" value="RING"/>
    <property type="match status" value="1"/>
</dbReference>
<keyword evidence="2 4" id="KW-0863">Zinc-finger</keyword>
<dbReference type="InterPro" id="IPR013083">
    <property type="entry name" value="Znf_RING/FYVE/PHD"/>
</dbReference>
<dbReference type="Proteomes" id="UP000035880">
    <property type="component" value="Chromosome 2L"/>
</dbReference>
<proteinExistence type="predicted"/>
<keyword evidence="3" id="KW-0862">Zinc</keyword>
<dbReference type="Bgee" id="FBgn0193946">
    <property type="expression patterns" value="Expressed in male reproductive system and 2 other cell types or tissues"/>
</dbReference>
<accession>A0A0J9QWZ1</accession>
<sequence>MFPSWLSLLHWKPLKMEGLRRAGDGIKPLDTIDLTTTDEEPPVVRLLSDSNSGYYLCPICKSLLDQPVTTTCGHIFCKECLTTALDQLHYCPLCKKFVMDFFRIYI</sequence>
<organism evidence="6">
    <name type="scientific">Drosophila simulans</name>
    <name type="common">Fruit fly</name>
    <dbReference type="NCBI Taxonomy" id="7240"/>
    <lineage>
        <taxon>Eukaryota</taxon>
        <taxon>Metazoa</taxon>
        <taxon>Ecdysozoa</taxon>
        <taxon>Arthropoda</taxon>
        <taxon>Hexapoda</taxon>
        <taxon>Insecta</taxon>
        <taxon>Pterygota</taxon>
        <taxon>Neoptera</taxon>
        <taxon>Endopterygota</taxon>
        <taxon>Diptera</taxon>
        <taxon>Brachycera</taxon>
        <taxon>Muscomorpha</taxon>
        <taxon>Ephydroidea</taxon>
        <taxon>Drosophilidae</taxon>
        <taxon>Drosophila</taxon>
        <taxon>Sophophora</taxon>
    </lineage>
</organism>
<evidence type="ECO:0000256" key="2">
    <source>
        <dbReference type="ARBA" id="ARBA00022771"/>
    </source>
</evidence>
<reference evidence="6" key="3">
    <citation type="submission" date="2015-04" db="EMBL/GenBank/DDBJ databases">
        <authorList>
            <consortium name="FlyBase"/>
        </authorList>
    </citation>
    <scope>NUCLEOTIDE SEQUENCE</scope>
    <source>
        <strain evidence="6">W501</strain>
    </source>
</reference>
<protein>
    <recommendedName>
        <fullName evidence="5">RING-type domain-containing protein</fullName>
    </recommendedName>
</protein>
<evidence type="ECO:0000313" key="6">
    <source>
        <dbReference type="EMBL" id="KMY88612.1"/>
    </source>
</evidence>
<dbReference type="PANTHER" id="PTHR23327:SF51">
    <property type="entry name" value="TRANSCRIPTIONAL REGULATOR OF YEAST FORM ADHERENCE 3"/>
    <property type="match status" value="1"/>
</dbReference>
<evidence type="ECO:0000256" key="4">
    <source>
        <dbReference type="PROSITE-ProRule" id="PRU00175"/>
    </source>
</evidence>
<dbReference type="AlphaFoldDB" id="A0A0J9QWZ1"/>
<feature type="domain" description="RING-type" evidence="5">
    <location>
        <begin position="57"/>
        <end position="95"/>
    </location>
</feature>
<dbReference type="Pfam" id="PF13923">
    <property type="entry name" value="zf-C3HC4_2"/>
    <property type="match status" value="1"/>
</dbReference>
<dbReference type="GO" id="GO:0008270">
    <property type="term" value="F:zinc ion binding"/>
    <property type="evidence" value="ECO:0007669"/>
    <property type="project" value="UniProtKB-KW"/>
</dbReference>
<dbReference type="SUPFAM" id="SSF57850">
    <property type="entry name" value="RING/U-box"/>
    <property type="match status" value="1"/>
</dbReference>
<evidence type="ECO:0000256" key="3">
    <source>
        <dbReference type="ARBA" id="ARBA00022833"/>
    </source>
</evidence>
<dbReference type="PANTHER" id="PTHR23327">
    <property type="entry name" value="RING FINGER PROTEIN 127"/>
    <property type="match status" value="1"/>
</dbReference>
<name>A0A0J9QWZ1_DROSI</name>
<dbReference type="InterPro" id="IPR001841">
    <property type="entry name" value="Znf_RING"/>
</dbReference>
<keyword evidence="1" id="KW-0479">Metal-binding</keyword>
<dbReference type="KEGG" id="dsi:Dsimw501_GD22545"/>
<reference evidence="6" key="2">
    <citation type="submission" date="2014-06" db="EMBL/GenBank/DDBJ databases">
        <authorList>
            <person name="Hu T."/>
            <person name="Eisen M.B."/>
            <person name="Thornton K.R."/>
            <person name="Andolfatto P."/>
        </authorList>
    </citation>
    <scope>NUCLEOTIDE SEQUENCE</scope>
    <source>
        <strain evidence="6">W501</strain>
    </source>
</reference>
<evidence type="ECO:0000259" key="5">
    <source>
        <dbReference type="PROSITE" id="PS50089"/>
    </source>
</evidence>
<gene>
    <name evidence="6" type="primary">Dsim\GD22545</name>
    <name evidence="6" type="ORF">Dsimw501_GD22545</name>
</gene>
<dbReference type="Gene3D" id="3.30.40.10">
    <property type="entry name" value="Zinc/RING finger domain, C3HC4 (zinc finger)"/>
    <property type="match status" value="1"/>
</dbReference>
<dbReference type="OrthoDB" id="7851896at2759"/>
<evidence type="ECO:0000256" key="1">
    <source>
        <dbReference type="ARBA" id="ARBA00022723"/>
    </source>
</evidence>
<dbReference type="EMBL" id="CM002910">
    <property type="protein sequence ID" value="KMY88612.1"/>
    <property type="molecule type" value="Genomic_DNA"/>
</dbReference>
<dbReference type="PROSITE" id="PS00518">
    <property type="entry name" value="ZF_RING_1"/>
    <property type="match status" value="1"/>
</dbReference>
<reference evidence="6" key="1">
    <citation type="journal article" date="2013" name="Genome Res.">
        <title>A second-generation assembly of the Drosophila simulans genome provides new insights into patterns of lineage-specific divergence.</title>
        <authorList>
            <person name="Hu T.T."/>
            <person name="Eisen M.B."/>
            <person name="Thornton K.R."/>
            <person name="Andolfatto P."/>
        </authorList>
    </citation>
    <scope>NUCLEOTIDE SEQUENCE [LARGE SCALE GENOMIC DNA]</scope>
    <source>
        <strain evidence="6">W501</strain>
    </source>
</reference>
<dbReference type="PROSITE" id="PS50089">
    <property type="entry name" value="ZF_RING_2"/>
    <property type="match status" value="1"/>
</dbReference>